<feature type="region of interest" description="Disordered" evidence="1">
    <location>
        <begin position="106"/>
        <end position="127"/>
    </location>
</feature>
<reference evidence="2" key="2">
    <citation type="submission" date="2025-05" db="UniProtKB">
        <authorList>
            <consortium name="EnsemblMetazoa"/>
        </authorList>
    </citation>
    <scope>IDENTIFICATION</scope>
    <source>
        <strain evidence="2">Foshan</strain>
    </source>
</reference>
<name>A0ABM1XZT8_AEDAL</name>
<feature type="region of interest" description="Disordered" evidence="1">
    <location>
        <begin position="1"/>
        <end position="31"/>
    </location>
</feature>
<evidence type="ECO:0000313" key="3">
    <source>
        <dbReference type="Proteomes" id="UP000069940"/>
    </source>
</evidence>
<reference evidence="3" key="1">
    <citation type="journal article" date="2015" name="Proc. Natl. Acad. Sci. U.S.A.">
        <title>Genome sequence of the Asian Tiger mosquito, Aedes albopictus, reveals insights into its biology, genetics, and evolution.</title>
        <authorList>
            <person name="Chen X.G."/>
            <person name="Jiang X."/>
            <person name="Gu J."/>
            <person name="Xu M."/>
            <person name="Wu Y."/>
            <person name="Deng Y."/>
            <person name="Zhang C."/>
            <person name="Bonizzoni M."/>
            <person name="Dermauw W."/>
            <person name="Vontas J."/>
            <person name="Armbruster P."/>
            <person name="Huang X."/>
            <person name="Yang Y."/>
            <person name="Zhang H."/>
            <person name="He W."/>
            <person name="Peng H."/>
            <person name="Liu Y."/>
            <person name="Wu K."/>
            <person name="Chen J."/>
            <person name="Lirakis M."/>
            <person name="Topalis P."/>
            <person name="Van Leeuwen T."/>
            <person name="Hall A.B."/>
            <person name="Jiang X."/>
            <person name="Thorpe C."/>
            <person name="Mueller R.L."/>
            <person name="Sun C."/>
            <person name="Waterhouse R.M."/>
            <person name="Yan G."/>
            <person name="Tu Z.J."/>
            <person name="Fang X."/>
            <person name="James A.A."/>
        </authorList>
    </citation>
    <scope>NUCLEOTIDE SEQUENCE [LARGE SCALE GENOMIC DNA]</scope>
    <source>
        <strain evidence="3">Foshan</strain>
    </source>
</reference>
<evidence type="ECO:0008006" key="4">
    <source>
        <dbReference type="Google" id="ProtNLM"/>
    </source>
</evidence>
<proteinExistence type="predicted"/>
<dbReference type="Proteomes" id="UP000069940">
    <property type="component" value="Unassembled WGS sequence"/>
</dbReference>
<dbReference type="Gene3D" id="3.60.10.10">
    <property type="entry name" value="Endonuclease/exonuclease/phosphatase"/>
    <property type="match status" value="1"/>
</dbReference>
<accession>A0ABM1XZT8</accession>
<dbReference type="RefSeq" id="XP_062699859.1">
    <property type="nucleotide sequence ID" value="XM_062843875.1"/>
</dbReference>
<dbReference type="PANTHER" id="PTHR33395">
    <property type="entry name" value="TRANSCRIPTASE, PUTATIVE-RELATED-RELATED"/>
    <property type="match status" value="1"/>
</dbReference>
<evidence type="ECO:0000313" key="2">
    <source>
        <dbReference type="EnsemblMetazoa" id="AALFPA23_004373.P5305"/>
    </source>
</evidence>
<dbReference type="EnsemblMetazoa" id="AALFPA23_004373.R5305">
    <property type="protein sequence ID" value="AALFPA23_004373.P5305"/>
    <property type="gene ID" value="AALFPA23_004373"/>
</dbReference>
<keyword evidence="3" id="KW-1185">Reference proteome</keyword>
<protein>
    <recommendedName>
        <fullName evidence="4">Reverse transcriptase domain-containing protein</fullName>
    </recommendedName>
</protein>
<dbReference type="InterPro" id="IPR036691">
    <property type="entry name" value="Endo/exonu/phosph_ase_sf"/>
</dbReference>
<dbReference type="GeneID" id="134284713"/>
<evidence type="ECO:0000256" key="1">
    <source>
        <dbReference type="SAM" id="MobiDB-lite"/>
    </source>
</evidence>
<dbReference type="SUPFAM" id="SSF56219">
    <property type="entry name" value="DNase I-like"/>
    <property type="match status" value="1"/>
</dbReference>
<sequence length="756" mass="83704">MMPHMIRNPSWPPSSNRLHPPGCTPASLMEAPEPLGTVEPFQPATNSHPGPVFECGEGVFQSVNAGKYNSFENNYLPLTSMSCSCPAESLSRSDLGGIAVSSSNQLTNSSVRSMPPSSPGCTPASPMEALSPLGTVEPFLPATSSHPGPVSECGVRVFQPVNAGKYHSIKNNTLPSTLSASSHDSSGDSTYNAIWMYYQNVRGLRTRIDELLLATSDCRFDVIILTETGLNNSITSQQLFGSGFNVYRCDRSPANSDKSRFGGVLIAIAQRYASRVVHTVCGRGLEQICVSSTIKGRKVLICGIYIPPDKSQNVSIINDHLSSMNELCEKCSPGDAVLVCGDYNQPHMRWCLADNSIQCSVSLLPVASSTLLDGMDYLCLVQRNVIRNQLDRTLDLVFCSPDCEAVVNCSLDPLLPVDSHHPPLELSIPACLVRDDGTERPPENRPLNFRKLDFVALLEYLQTVDWTAVTNCYDVDDMAESFCTVLNNWLVSNVPRTRPPVSPAWSTPYLRKLRRARNACQRKLRHQRTPISIRNFQRASNAYRFKNASLYKSYVLRIQMGLRRNPRGFWRFVNSKRKSHGIPANVYLNEVHAVSAKESCQLFAKHFSSIFATDPASTLDIVNATRDVPVDVVDIGVFNINPEMVKLAAKKLKRSFVPGPDGLPAVVICRCICSLAQPLCDIFNRSLQQAKFPRIWKQSFMIPVFKRGDRHDVTNYRGITSLSAASKLFETIMRGILLEATKSYISNDQHGFMPNR</sequence>
<organism evidence="2 3">
    <name type="scientific">Aedes albopictus</name>
    <name type="common">Asian tiger mosquito</name>
    <name type="synonym">Stegomyia albopicta</name>
    <dbReference type="NCBI Taxonomy" id="7160"/>
    <lineage>
        <taxon>Eukaryota</taxon>
        <taxon>Metazoa</taxon>
        <taxon>Ecdysozoa</taxon>
        <taxon>Arthropoda</taxon>
        <taxon>Hexapoda</taxon>
        <taxon>Insecta</taxon>
        <taxon>Pterygota</taxon>
        <taxon>Neoptera</taxon>
        <taxon>Endopterygota</taxon>
        <taxon>Diptera</taxon>
        <taxon>Nematocera</taxon>
        <taxon>Culicoidea</taxon>
        <taxon>Culicidae</taxon>
        <taxon>Culicinae</taxon>
        <taxon>Aedini</taxon>
        <taxon>Aedes</taxon>
        <taxon>Stegomyia</taxon>
    </lineage>
</organism>
<dbReference type="PANTHER" id="PTHR33395:SF22">
    <property type="entry name" value="REVERSE TRANSCRIPTASE DOMAIN-CONTAINING PROTEIN"/>
    <property type="match status" value="1"/>
</dbReference>